<keyword evidence="2" id="KW-1185">Reference proteome</keyword>
<accession>A0ACC0BAQ9</accession>
<dbReference type="EMBL" id="CM044704">
    <property type="protein sequence ID" value="KAI5669736.1"/>
    <property type="molecule type" value="Genomic_DNA"/>
</dbReference>
<comment type="caution">
    <text evidence="1">The sequence shown here is derived from an EMBL/GenBank/DDBJ whole genome shotgun (WGS) entry which is preliminary data.</text>
</comment>
<name>A0ACC0BAQ9_CATRO</name>
<gene>
    <name evidence="1" type="ORF">M9H77_19589</name>
</gene>
<dbReference type="Proteomes" id="UP001060085">
    <property type="component" value="Linkage Group LG04"/>
</dbReference>
<reference evidence="2" key="1">
    <citation type="journal article" date="2023" name="Nat. Plants">
        <title>Single-cell RNA sequencing provides a high-resolution roadmap for understanding the multicellular compartmentation of specialized metabolism.</title>
        <authorList>
            <person name="Sun S."/>
            <person name="Shen X."/>
            <person name="Li Y."/>
            <person name="Li Y."/>
            <person name="Wang S."/>
            <person name="Li R."/>
            <person name="Zhang H."/>
            <person name="Shen G."/>
            <person name="Guo B."/>
            <person name="Wei J."/>
            <person name="Xu J."/>
            <person name="St-Pierre B."/>
            <person name="Chen S."/>
            <person name="Sun C."/>
        </authorList>
    </citation>
    <scope>NUCLEOTIDE SEQUENCE [LARGE SCALE GENOMIC DNA]</scope>
</reference>
<evidence type="ECO:0000313" key="2">
    <source>
        <dbReference type="Proteomes" id="UP001060085"/>
    </source>
</evidence>
<proteinExistence type="predicted"/>
<sequence>MLVTNPDPTLGLEISEKTRDVDVYTDIVVKDVEVGDIGELVFQPIGCYQSGQKLSLHPEKAGLIRSGQVIVGDIQWEDEVQRDIQQARRMRDRQEGEPTPGETALEGFFVRSGLSLTPMLRIRHQSLQNVTPMGMRSPFASMDMQSDTPMRGWKRHNTRD</sequence>
<evidence type="ECO:0000313" key="1">
    <source>
        <dbReference type="EMBL" id="KAI5669736.1"/>
    </source>
</evidence>
<protein>
    <submittedName>
        <fullName evidence="1">Uncharacterized protein</fullName>
    </submittedName>
</protein>
<organism evidence="1 2">
    <name type="scientific">Catharanthus roseus</name>
    <name type="common">Madagascar periwinkle</name>
    <name type="synonym">Vinca rosea</name>
    <dbReference type="NCBI Taxonomy" id="4058"/>
    <lineage>
        <taxon>Eukaryota</taxon>
        <taxon>Viridiplantae</taxon>
        <taxon>Streptophyta</taxon>
        <taxon>Embryophyta</taxon>
        <taxon>Tracheophyta</taxon>
        <taxon>Spermatophyta</taxon>
        <taxon>Magnoliopsida</taxon>
        <taxon>eudicotyledons</taxon>
        <taxon>Gunneridae</taxon>
        <taxon>Pentapetalae</taxon>
        <taxon>asterids</taxon>
        <taxon>lamiids</taxon>
        <taxon>Gentianales</taxon>
        <taxon>Apocynaceae</taxon>
        <taxon>Rauvolfioideae</taxon>
        <taxon>Vinceae</taxon>
        <taxon>Catharanthinae</taxon>
        <taxon>Catharanthus</taxon>
    </lineage>
</organism>